<dbReference type="OrthoDB" id="691528at2759"/>
<name>A0A8S0PUF7_OLEEU</name>
<keyword evidence="2" id="KW-1185">Reference proteome</keyword>
<dbReference type="AlphaFoldDB" id="A0A8S0PUF7"/>
<evidence type="ECO:0000313" key="2">
    <source>
        <dbReference type="Proteomes" id="UP000594638"/>
    </source>
</evidence>
<reference evidence="1 2" key="1">
    <citation type="submission" date="2019-12" db="EMBL/GenBank/DDBJ databases">
        <authorList>
            <person name="Alioto T."/>
            <person name="Alioto T."/>
            <person name="Gomez Garrido J."/>
        </authorList>
    </citation>
    <scope>NUCLEOTIDE SEQUENCE [LARGE SCALE GENOMIC DNA]</scope>
</reference>
<dbReference type="PANTHER" id="PTHR33090">
    <property type="entry name" value="DUF3774 DOMAIN PROTEIN-RELATED"/>
    <property type="match status" value="1"/>
</dbReference>
<evidence type="ECO:0000313" key="1">
    <source>
        <dbReference type="EMBL" id="CAA2958467.1"/>
    </source>
</evidence>
<dbReference type="Pfam" id="PF12609">
    <property type="entry name" value="DUF3774"/>
    <property type="match status" value="1"/>
</dbReference>
<dbReference type="EMBL" id="CACTIH010000269">
    <property type="protein sequence ID" value="CAA2958467.1"/>
    <property type="molecule type" value="Genomic_DNA"/>
</dbReference>
<proteinExistence type="predicted"/>
<protein>
    <submittedName>
        <fullName evidence="1">Uncharacterized protein</fullName>
    </submittedName>
</protein>
<comment type="caution">
    <text evidence="1">The sequence shown here is derived from an EMBL/GenBank/DDBJ whole genome shotgun (WGS) entry which is preliminary data.</text>
</comment>
<gene>
    <name evidence="1" type="ORF">OLEA9_A055156</name>
</gene>
<dbReference type="Proteomes" id="UP000594638">
    <property type="component" value="Unassembled WGS sequence"/>
</dbReference>
<accession>A0A8S0PUF7</accession>
<dbReference type="InterPro" id="IPR022251">
    <property type="entry name" value="DUF3774_wound-induced"/>
</dbReference>
<dbReference type="Gramene" id="OE9A055156T1">
    <property type="protein sequence ID" value="OE9A055156C1"/>
    <property type="gene ID" value="OE9A055156"/>
</dbReference>
<sequence length="271" mass="29863">MLGASRNGHHLGVDEESQWRVWLLAMKVVAGEEWLLEGFERDIREESSTRTRTRRQRLVSCHGPFGVHCSKTTSSLLESAVDSPSPVFVEASIGAVEALKDQGVADEATRRFCNCCIANGLPDGTADFDGASMRGRAPSPGASSTLELEVRLRLEFRTRTRRQRLVSGHGPLDVHCSKTTSSLLESAVDLPSPVFVAASIGSVEALKDQGVCMWNYPLRLLHNQARKNLKSYYRTQILPPTGKFPSSTATAVVGKMKRREKSTEKVMDFIC</sequence>
<organism evidence="1 2">
    <name type="scientific">Olea europaea subsp. europaea</name>
    <dbReference type="NCBI Taxonomy" id="158383"/>
    <lineage>
        <taxon>Eukaryota</taxon>
        <taxon>Viridiplantae</taxon>
        <taxon>Streptophyta</taxon>
        <taxon>Embryophyta</taxon>
        <taxon>Tracheophyta</taxon>
        <taxon>Spermatophyta</taxon>
        <taxon>Magnoliopsida</taxon>
        <taxon>eudicotyledons</taxon>
        <taxon>Gunneridae</taxon>
        <taxon>Pentapetalae</taxon>
        <taxon>asterids</taxon>
        <taxon>lamiids</taxon>
        <taxon>Lamiales</taxon>
        <taxon>Oleaceae</taxon>
        <taxon>Oleeae</taxon>
        <taxon>Olea</taxon>
    </lineage>
</organism>